<feature type="region of interest" description="Disordered" evidence="5">
    <location>
        <begin position="124"/>
        <end position="158"/>
    </location>
</feature>
<dbReference type="STRING" id="1349785.GCA_000509405_00617"/>
<evidence type="ECO:0000259" key="7">
    <source>
        <dbReference type="PROSITE" id="PS50853"/>
    </source>
</evidence>
<dbReference type="PROSITE" id="PS51841">
    <property type="entry name" value="LTD"/>
    <property type="match status" value="1"/>
</dbReference>
<reference evidence="9 10" key="1">
    <citation type="submission" date="2016-11" db="EMBL/GenBank/DDBJ databases">
        <authorList>
            <person name="Jaros S."/>
            <person name="Januszkiewicz K."/>
            <person name="Wedrychowicz H."/>
        </authorList>
    </citation>
    <scope>NUCLEOTIDE SEQUENCE [LARGE SCALE GENOMIC DNA]</scope>
    <source>
        <strain evidence="9">NCIMB 2154T</strain>
    </source>
</reference>
<evidence type="ECO:0000259" key="8">
    <source>
        <dbReference type="PROSITE" id="PS51841"/>
    </source>
</evidence>
<keyword evidence="10" id="KW-1185">Reference proteome</keyword>
<dbReference type="InterPro" id="IPR013783">
    <property type="entry name" value="Ig-like_fold"/>
</dbReference>
<evidence type="ECO:0000256" key="1">
    <source>
        <dbReference type="ARBA" id="ARBA00006429"/>
    </source>
</evidence>
<keyword evidence="9" id="KW-0255">Endonuclease</keyword>
<feature type="domain" description="Fibronectin type-III" evidence="7">
    <location>
        <begin position="295"/>
        <end position="380"/>
    </location>
</feature>
<feature type="chain" id="PRO_5013634990" evidence="6">
    <location>
        <begin position="26"/>
        <end position="724"/>
    </location>
</feature>
<keyword evidence="2" id="KW-0540">Nuclease</keyword>
<accession>A0A2H1E9J9</accession>
<dbReference type="CDD" id="cd00063">
    <property type="entry name" value="FN3"/>
    <property type="match status" value="2"/>
</dbReference>
<keyword evidence="4 9" id="KW-0378">Hydrolase</keyword>
<dbReference type="InterPro" id="IPR044925">
    <property type="entry name" value="His-Me_finger_sf"/>
</dbReference>
<evidence type="ECO:0000256" key="3">
    <source>
        <dbReference type="ARBA" id="ARBA00022729"/>
    </source>
</evidence>
<dbReference type="PANTHER" id="PTHR33607">
    <property type="entry name" value="ENDONUCLEASE-1"/>
    <property type="match status" value="1"/>
</dbReference>
<evidence type="ECO:0000313" key="9">
    <source>
        <dbReference type="EMBL" id="SFZ82535.1"/>
    </source>
</evidence>
<dbReference type="Pfam" id="PF04231">
    <property type="entry name" value="Endonuclease_1"/>
    <property type="match status" value="1"/>
</dbReference>
<dbReference type="GO" id="GO:0004519">
    <property type="term" value="F:endonuclease activity"/>
    <property type="evidence" value="ECO:0007669"/>
    <property type="project" value="UniProtKB-KW"/>
</dbReference>
<dbReference type="InterPro" id="IPR001322">
    <property type="entry name" value="Lamin_tail_dom"/>
</dbReference>
<dbReference type="SMART" id="SM00060">
    <property type="entry name" value="FN3"/>
    <property type="match status" value="2"/>
</dbReference>
<dbReference type="EMBL" id="LT634361">
    <property type="protein sequence ID" value="SFZ82535.1"/>
    <property type="molecule type" value="Genomic_DNA"/>
</dbReference>
<dbReference type="InterPro" id="IPR003961">
    <property type="entry name" value="FN3_dom"/>
</dbReference>
<dbReference type="InterPro" id="IPR036116">
    <property type="entry name" value="FN3_sf"/>
</dbReference>
<gene>
    <name evidence="9" type="ORF">MARIT_1635</name>
</gene>
<feature type="domain" description="Fibronectin type-III" evidence="7">
    <location>
        <begin position="386"/>
        <end position="471"/>
    </location>
</feature>
<evidence type="ECO:0000313" key="10">
    <source>
        <dbReference type="Proteomes" id="UP000231564"/>
    </source>
</evidence>
<evidence type="ECO:0000256" key="4">
    <source>
        <dbReference type="ARBA" id="ARBA00022801"/>
    </source>
</evidence>
<evidence type="ECO:0000256" key="6">
    <source>
        <dbReference type="SAM" id="SignalP"/>
    </source>
</evidence>
<evidence type="ECO:0000256" key="5">
    <source>
        <dbReference type="SAM" id="MobiDB-lite"/>
    </source>
</evidence>
<comment type="similarity">
    <text evidence="1">Belongs to the EndA/NucM nuclease family.</text>
</comment>
<dbReference type="Pfam" id="PF00932">
    <property type="entry name" value="LTD"/>
    <property type="match status" value="1"/>
</dbReference>
<dbReference type="GO" id="GO:0016787">
    <property type="term" value="F:hydrolase activity"/>
    <property type="evidence" value="ECO:0007669"/>
    <property type="project" value="UniProtKB-KW"/>
</dbReference>
<proteinExistence type="inferred from homology"/>
<sequence length="724" mass="78145">MVKKLLTALLIVASVSITVAQQAYYSDVDLTLTGAALKEALALKIKSTHTNLLSYTPGVWEASKITDANPDNPSEVLLIYGWEDGSDSEVDNDRVRSGNLQDSGNGDLLVWNREHVYSKSLATPKLETGSPGAGTDAHNLRPADKTRNSTRNNYRFGDGSGNSGFSSVTYVGPNGPNTNAWYPGDEWKGDIARMVMYMYLRYETQCLPSGVGVGSSEFTDDEMIDLFLKWNAEDPVSDIEKARNTYHGNTANTYAQGNRNPFIDNPYLATRIWGGDTAQDLWGIYTGSDTEAPTVPANVVVSNETTSSIDVSWDPSTDNVGVTGYEVFLDGNLIKTTPNTTMSITGLTPNTTYGVTIVAKDLINNKSAASNVVNGKTLEDTEAPTVPIGIVVSNQTDSSFKITWTPSTDNTAVTGYEVYVDGNLKTTTTNTTYTVTGLTISTTYSVNLLAKDGANNKSAQSATVNATTTDGASNGADELFFSEYVEPDGGNNKALEIANITSRTIDLAGYTVKRQSNGSGDWKDELDLSSGTTTSIVPGEVFVIINGGASNQKLIDEADLVVSSNFGAPVNFNGNDAVGLFKNGVLIDIIGVFNSSDNYAKDITLRRKSNIAAPNTTFDLQGEWDTFAGNTFDGIGTHSSTLSTKEFDKSIFNVYPIPAQNSLFVKTSSNITIDKFSIYTIRGKNVLNVYNPSNRINVSHLNQGIYILKIRSGNKFSIKKFIKR</sequence>
<organism evidence="9 10">
    <name type="scientific">Tenacibaculum maritimum NCIMB 2154</name>
    <dbReference type="NCBI Taxonomy" id="1349785"/>
    <lineage>
        <taxon>Bacteria</taxon>
        <taxon>Pseudomonadati</taxon>
        <taxon>Bacteroidota</taxon>
        <taxon>Flavobacteriia</taxon>
        <taxon>Flavobacteriales</taxon>
        <taxon>Flavobacteriaceae</taxon>
        <taxon>Tenacibaculum</taxon>
    </lineage>
</organism>
<dbReference type="KEGG" id="tmar:MARIT_1635"/>
<dbReference type="OrthoDB" id="5500612at2"/>
<feature type="compositionally biased region" description="Basic and acidic residues" evidence="5">
    <location>
        <begin position="138"/>
        <end position="147"/>
    </location>
</feature>
<dbReference type="NCBIfam" id="TIGR04183">
    <property type="entry name" value="Por_Secre_tail"/>
    <property type="match status" value="1"/>
</dbReference>
<dbReference type="SUPFAM" id="SSF54060">
    <property type="entry name" value="His-Me finger endonucleases"/>
    <property type="match status" value="1"/>
</dbReference>
<feature type="domain" description="LTD" evidence="8">
    <location>
        <begin position="458"/>
        <end position="631"/>
    </location>
</feature>
<dbReference type="Pfam" id="PF00041">
    <property type="entry name" value="fn3"/>
    <property type="match status" value="2"/>
</dbReference>
<dbReference type="AlphaFoldDB" id="A0A2H1E9J9"/>
<feature type="signal peptide" evidence="6">
    <location>
        <begin position="1"/>
        <end position="25"/>
    </location>
</feature>
<dbReference type="GeneID" id="47723147"/>
<dbReference type="SUPFAM" id="SSF49265">
    <property type="entry name" value="Fibronectin type III"/>
    <property type="match status" value="1"/>
</dbReference>
<dbReference type="PANTHER" id="PTHR33607:SF2">
    <property type="entry name" value="ENDONUCLEASE-1"/>
    <property type="match status" value="1"/>
</dbReference>
<name>A0A2H1E9J9_9FLAO</name>
<dbReference type="Proteomes" id="UP000231564">
    <property type="component" value="Chromosome MARIT"/>
</dbReference>
<dbReference type="EC" id="3.1.21.-" evidence="9"/>
<dbReference type="InterPro" id="IPR007346">
    <property type="entry name" value="Endonuclease-I"/>
</dbReference>
<dbReference type="RefSeq" id="WP_100211210.1">
    <property type="nucleotide sequence ID" value="NZ_CP138495.1"/>
</dbReference>
<protein>
    <submittedName>
        <fullName evidence="9">Endonuclease containing a C-terminal secretion signal</fullName>
        <ecNumber evidence="9">3.1.21.-</ecNumber>
    </submittedName>
</protein>
<dbReference type="PROSITE" id="PS50853">
    <property type="entry name" value="FN3"/>
    <property type="match status" value="2"/>
</dbReference>
<keyword evidence="3 6" id="KW-0732">Signal</keyword>
<evidence type="ECO:0000256" key="2">
    <source>
        <dbReference type="ARBA" id="ARBA00022722"/>
    </source>
</evidence>
<dbReference type="Pfam" id="PF18962">
    <property type="entry name" value="Por_Secre_tail"/>
    <property type="match status" value="1"/>
</dbReference>
<dbReference type="Gene3D" id="2.60.40.10">
    <property type="entry name" value="Immunoglobulins"/>
    <property type="match status" value="2"/>
</dbReference>
<dbReference type="InterPro" id="IPR026444">
    <property type="entry name" value="Secre_tail"/>
</dbReference>